<accession>A0A6C0M5K4</accession>
<dbReference type="Pfam" id="PF01844">
    <property type="entry name" value="HNH"/>
    <property type="match status" value="1"/>
</dbReference>
<feature type="transmembrane region" description="Helical" evidence="1">
    <location>
        <begin position="34"/>
        <end position="51"/>
    </location>
</feature>
<sequence>MKLELFVFGITAFLIFNTYYDGKFMKLFHSWQKEIKMTTFAFIGLSLYIFLKKNPDQSKTMFSHANDIIRYMPISRSSADMLSPFLDFANNKSLFQTDSFGTASAQGPGLGRREAQMEARITSSGRNNATKRSVSETKKKFVAAQQSWKCGHCDRQLPAWYEVDHIVRLEHGGSNNVDNLVALCRDCHGKKTAMETF</sequence>
<dbReference type="InterPro" id="IPR003615">
    <property type="entry name" value="HNH_nuc"/>
</dbReference>
<organism evidence="3">
    <name type="scientific">viral metagenome</name>
    <dbReference type="NCBI Taxonomy" id="1070528"/>
    <lineage>
        <taxon>unclassified sequences</taxon>
        <taxon>metagenomes</taxon>
        <taxon>organismal metagenomes</taxon>
    </lineage>
</organism>
<feature type="transmembrane region" description="Helical" evidence="1">
    <location>
        <begin position="6"/>
        <end position="22"/>
    </location>
</feature>
<keyword evidence="1" id="KW-0472">Membrane</keyword>
<reference evidence="3" key="1">
    <citation type="journal article" date="2020" name="Nature">
        <title>Giant virus diversity and host interactions through global metagenomics.</title>
        <authorList>
            <person name="Schulz F."/>
            <person name="Roux S."/>
            <person name="Paez-Espino D."/>
            <person name="Jungbluth S."/>
            <person name="Walsh D.A."/>
            <person name="Denef V.J."/>
            <person name="McMahon K.D."/>
            <person name="Konstantinidis K.T."/>
            <person name="Eloe-Fadrosh E.A."/>
            <person name="Kyrpides N.C."/>
            <person name="Woyke T."/>
        </authorList>
    </citation>
    <scope>NUCLEOTIDE SEQUENCE</scope>
    <source>
        <strain evidence="3">GVMAG-S-1035124-57</strain>
    </source>
</reference>
<keyword evidence="1" id="KW-0812">Transmembrane</keyword>
<keyword evidence="1" id="KW-1133">Transmembrane helix</keyword>
<evidence type="ECO:0000259" key="2">
    <source>
        <dbReference type="SMART" id="SM00507"/>
    </source>
</evidence>
<dbReference type="GO" id="GO:0004519">
    <property type="term" value="F:endonuclease activity"/>
    <property type="evidence" value="ECO:0007669"/>
    <property type="project" value="InterPro"/>
</dbReference>
<dbReference type="SMART" id="SM00507">
    <property type="entry name" value="HNHc"/>
    <property type="match status" value="1"/>
</dbReference>
<dbReference type="Gene3D" id="1.10.30.50">
    <property type="match status" value="1"/>
</dbReference>
<dbReference type="InterPro" id="IPR002711">
    <property type="entry name" value="HNH"/>
</dbReference>
<dbReference type="AlphaFoldDB" id="A0A6C0M5K4"/>
<dbReference type="GO" id="GO:0003676">
    <property type="term" value="F:nucleic acid binding"/>
    <property type="evidence" value="ECO:0007669"/>
    <property type="project" value="InterPro"/>
</dbReference>
<dbReference type="EMBL" id="MN740631">
    <property type="protein sequence ID" value="QHU36662.1"/>
    <property type="molecule type" value="Genomic_DNA"/>
</dbReference>
<dbReference type="CDD" id="cd00085">
    <property type="entry name" value="HNHc"/>
    <property type="match status" value="1"/>
</dbReference>
<evidence type="ECO:0000313" key="3">
    <source>
        <dbReference type="EMBL" id="QHU36662.1"/>
    </source>
</evidence>
<name>A0A6C0M5K4_9ZZZZ</name>
<feature type="domain" description="HNH nuclease" evidence="2">
    <location>
        <begin position="137"/>
        <end position="189"/>
    </location>
</feature>
<protein>
    <recommendedName>
        <fullName evidence="2">HNH nuclease domain-containing protein</fullName>
    </recommendedName>
</protein>
<dbReference type="GO" id="GO:0008270">
    <property type="term" value="F:zinc ion binding"/>
    <property type="evidence" value="ECO:0007669"/>
    <property type="project" value="InterPro"/>
</dbReference>
<proteinExistence type="predicted"/>
<evidence type="ECO:0000256" key="1">
    <source>
        <dbReference type="SAM" id="Phobius"/>
    </source>
</evidence>